<feature type="transmembrane region" description="Helical" evidence="2">
    <location>
        <begin position="153"/>
        <end position="180"/>
    </location>
</feature>
<feature type="transmembrane region" description="Helical" evidence="2">
    <location>
        <begin position="40"/>
        <end position="62"/>
    </location>
</feature>
<dbReference type="AlphaFoldDB" id="A0AA46X4C3"/>
<keyword evidence="3" id="KW-0614">Plasmid</keyword>
<evidence type="ECO:0000313" key="3">
    <source>
        <dbReference type="EMBL" id="UZF48509.1"/>
    </source>
</evidence>
<keyword evidence="2" id="KW-0472">Membrane</keyword>
<feature type="compositionally biased region" description="Basic and acidic residues" evidence="1">
    <location>
        <begin position="269"/>
        <end position="283"/>
    </location>
</feature>
<organism evidence="3 4">
    <name type="scientific">Rhodococcus rhodochrous</name>
    <dbReference type="NCBI Taxonomy" id="1829"/>
    <lineage>
        <taxon>Bacteria</taxon>
        <taxon>Bacillati</taxon>
        <taxon>Actinomycetota</taxon>
        <taxon>Actinomycetes</taxon>
        <taxon>Mycobacteriales</taxon>
        <taxon>Nocardiaceae</taxon>
        <taxon>Rhodococcus</taxon>
    </lineage>
</organism>
<evidence type="ECO:0000256" key="1">
    <source>
        <dbReference type="SAM" id="MobiDB-lite"/>
    </source>
</evidence>
<dbReference type="RefSeq" id="WP_229582534.1">
    <property type="nucleotide sequence ID" value="NZ_CP083976.1"/>
</dbReference>
<feature type="region of interest" description="Disordered" evidence="1">
    <location>
        <begin position="269"/>
        <end position="291"/>
    </location>
</feature>
<feature type="transmembrane region" description="Helical" evidence="2">
    <location>
        <begin position="110"/>
        <end position="133"/>
    </location>
</feature>
<feature type="transmembrane region" description="Helical" evidence="2">
    <location>
        <begin position="74"/>
        <end position="98"/>
    </location>
</feature>
<evidence type="ECO:0000313" key="4">
    <source>
        <dbReference type="Proteomes" id="UP001162740"/>
    </source>
</evidence>
<proteinExistence type="predicted"/>
<dbReference type="EMBL" id="CP083976">
    <property type="protein sequence ID" value="UZF48509.1"/>
    <property type="molecule type" value="Genomic_DNA"/>
</dbReference>
<keyword evidence="2" id="KW-1133">Transmembrane helix</keyword>
<sequence>MTEEWPWLNDQPVFTTSGEKHGNVTRVPYSASLEPVSAGFVFLVIGLAVSTGLAIAGIGLVIAGFSDGLGPVSWWWLALAIPGAALAVFLFSGVYIRGMELFMRERPRSLTLLTGILGGTALGLAALAAWWAWRAGDIAHYPYLLEYDGWNRGQWFNVALFGLGAAIVAVACLTTAAFAVRGARRARRDVTRILRLRATGIRWPGVVAALPDPKGWDRGGDVPIQYQDETGQHTITVRVNTWAHEIPVPGTQVIVFTDADGDLLLELDPDHPLEYHPDNRPYESDSSGGGS</sequence>
<evidence type="ECO:0000256" key="2">
    <source>
        <dbReference type="SAM" id="Phobius"/>
    </source>
</evidence>
<geneLocation type="plasmid" evidence="3 4">
    <name>pGD02.2.2</name>
</geneLocation>
<gene>
    <name evidence="3" type="ORF">KUM34_029510</name>
</gene>
<reference evidence="3 4" key="1">
    <citation type="journal article" date="2021" name="Front. Microbiol.">
        <title>Bacterial Transformation of Aromatic Monomers in Softwood Black Liquor.</title>
        <authorList>
            <person name="Navas L.E."/>
            <person name="Dexter G."/>
            <person name="Liu J."/>
            <person name="Levy-Booth D."/>
            <person name="Cho M."/>
            <person name="Jang S.K."/>
            <person name="Mansfield S.D."/>
            <person name="Renneckar S."/>
            <person name="Mohn W.W."/>
            <person name="Eltis L.D."/>
        </authorList>
    </citation>
    <scope>NUCLEOTIDE SEQUENCE [LARGE SCALE GENOMIC DNA]</scope>
    <source>
        <strain evidence="3 4">GD02</strain>
    </source>
</reference>
<accession>A0AA46X4C3</accession>
<protein>
    <submittedName>
        <fullName evidence="3">Uncharacterized protein</fullName>
    </submittedName>
</protein>
<dbReference type="Proteomes" id="UP001162740">
    <property type="component" value="Plasmid pGD02.2.2"/>
</dbReference>
<name>A0AA46X4C3_RHORH</name>
<keyword evidence="2" id="KW-0812">Transmembrane</keyword>